<sequence>MSNVKKICLFIIVVLAVFIAVNNAVPTSTSILQKRQECPDDDPNCTTPCVEDGVTKCPCVEDDVTKCPETPEPECVDDTCPETPEPRSKSSWYAERLYLNANNLRPPIAGILLMIAFVSYIGHLGISYISSLLNDSMNSPSRNATSHAQLNSKTSSSSISNNKEKQKETIPFQSSRSSSSIAPIIDILCT</sequence>
<name>A0A9N8VQM7_9GLOM</name>
<organism evidence="4 5">
    <name type="scientific">Funneliformis caledonium</name>
    <dbReference type="NCBI Taxonomy" id="1117310"/>
    <lineage>
        <taxon>Eukaryota</taxon>
        <taxon>Fungi</taxon>
        <taxon>Fungi incertae sedis</taxon>
        <taxon>Mucoromycota</taxon>
        <taxon>Glomeromycotina</taxon>
        <taxon>Glomeromycetes</taxon>
        <taxon>Glomerales</taxon>
        <taxon>Glomeraceae</taxon>
        <taxon>Funneliformis</taxon>
    </lineage>
</organism>
<evidence type="ECO:0000256" key="1">
    <source>
        <dbReference type="SAM" id="MobiDB-lite"/>
    </source>
</evidence>
<reference evidence="4" key="1">
    <citation type="submission" date="2021-06" db="EMBL/GenBank/DDBJ databases">
        <authorList>
            <person name="Kallberg Y."/>
            <person name="Tangrot J."/>
            <person name="Rosling A."/>
        </authorList>
    </citation>
    <scope>NUCLEOTIDE SEQUENCE</scope>
    <source>
        <strain evidence="4">UK204</strain>
    </source>
</reference>
<feature type="transmembrane region" description="Helical" evidence="2">
    <location>
        <begin position="108"/>
        <end position="133"/>
    </location>
</feature>
<evidence type="ECO:0000256" key="2">
    <source>
        <dbReference type="SAM" id="Phobius"/>
    </source>
</evidence>
<evidence type="ECO:0000313" key="5">
    <source>
        <dbReference type="Proteomes" id="UP000789570"/>
    </source>
</evidence>
<gene>
    <name evidence="4" type="ORF">FCALED_LOCUS1576</name>
</gene>
<dbReference type="AlphaFoldDB" id="A0A9N8VQM7"/>
<feature type="signal peptide" evidence="3">
    <location>
        <begin position="1"/>
        <end position="24"/>
    </location>
</feature>
<protein>
    <submittedName>
        <fullName evidence="4">16468_t:CDS:1</fullName>
    </submittedName>
</protein>
<keyword evidence="2" id="KW-1133">Transmembrane helix</keyword>
<evidence type="ECO:0000313" key="4">
    <source>
        <dbReference type="EMBL" id="CAG8457502.1"/>
    </source>
</evidence>
<feature type="region of interest" description="Disordered" evidence="1">
    <location>
        <begin position="138"/>
        <end position="175"/>
    </location>
</feature>
<keyword evidence="3" id="KW-0732">Signal</keyword>
<feature type="compositionally biased region" description="Low complexity" evidence="1">
    <location>
        <begin position="151"/>
        <end position="161"/>
    </location>
</feature>
<keyword evidence="5" id="KW-1185">Reference proteome</keyword>
<comment type="caution">
    <text evidence="4">The sequence shown here is derived from an EMBL/GenBank/DDBJ whole genome shotgun (WGS) entry which is preliminary data.</text>
</comment>
<feature type="chain" id="PRO_5040152069" evidence="3">
    <location>
        <begin position="25"/>
        <end position="190"/>
    </location>
</feature>
<dbReference type="Proteomes" id="UP000789570">
    <property type="component" value="Unassembled WGS sequence"/>
</dbReference>
<accession>A0A9N8VQM7</accession>
<evidence type="ECO:0000256" key="3">
    <source>
        <dbReference type="SAM" id="SignalP"/>
    </source>
</evidence>
<dbReference type="EMBL" id="CAJVPQ010000208">
    <property type="protein sequence ID" value="CAG8457502.1"/>
    <property type="molecule type" value="Genomic_DNA"/>
</dbReference>
<keyword evidence="2" id="KW-0472">Membrane</keyword>
<proteinExistence type="predicted"/>
<feature type="compositionally biased region" description="Polar residues" evidence="1">
    <location>
        <begin position="138"/>
        <end position="150"/>
    </location>
</feature>
<keyword evidence="2" id="KW-0812">Transmembrane</keyword>